<dbReference type="AlphaFoldDB" id="A0A177BYE1"/>
<accession>A0A177BYE1</accession>
<dbReference type="GeneID" id="28765767"/>
<dbReference type="GO" id="GO:0009117">
    <property type="term" value="P:nucleotide metabolic process"/>
    <property type="evidence" value="ECO:0007669"/>
    <property type="project" value="InterPro"/>
</dbReference>
<protein>
    <submittedName>
        <fullName evidence="3">Uncharacterized protein</fullName>
    </submittedName>
</protein>
<keyword evidence="4" id="KW-1185">Reference proteome</keyword>
<proteinExistence type="predicted"/>
<reference evidence="3 4" key="1">
    <citation type="submission" date="2016-05" db="EMBL/GenBank/DDBJ databases">
        <title>Comparative analysis of secretome profiles of manganese(II)-oxidizing ascomycete fungi.</title>
        <authorList>
            <consortium name="DOE Joint Genome Institute"/>
            <person name="Zeiner C.A."/>
            <person name="Purvine S.O."/>
            <person name="Zink E.M."/>
            <person name="Wu S."/>
            <person name="Pasa-Tolic L."/>
            <person name="Chaput D.L."/>
            <person name="Haridas S."/>
            <person name="Grigoriev I.V."/>
            <person name="Santelli C.M."/>
            <person name="Hansel C.M."/>
        </authorList>
    </citation>
    <scope>NUCLEOTIDE SEQUENCE [LARGE SCALE GENOMIC DNA]</scope>
    <source>
        <strain evidence="3 4">AP3s5-JAC2a</strain>
    </source>
</reference>
<name>A0A177BYE1_9PLEO</name>
<dbReference type="InterPro" id="IPR045759">
    <property type="entry name" value="Ap4A_phos1/2_N"/>
</dbReference>
<gene>
    <name evidence="3" type="ORF">CC84DRAFT_1210288</name>
</gene>
<dbReference type="Pfam" id="PF19327">
    <property type="entry name" value="Ap4A_phos_N"/>
    <property type="match status" value="1"/>
</dbReference>
<dbReference type="OrthoDB" id="10267950at2759"/>
<dbReference type="InParanoid" id="A0A177BYE1"/>
<dbReference type="InterPro" id="IPR043171">
    <property type="entry name" value="Ap4A_phos1/2-like"/>
</dbReference>
<dbReference type="Proteomes" id="UP000077069">
    <property type="component" value="Unassembled WGS sequence"/>
</dbReference>
<dbReference type="Gene3D" id="3.30.428.70">
    <property type="match status" value="1"/>
</dbReference>
<dbReference type="STRING" id="1460663.A0A177BYE1"/>
<feature type="domain" description="Ap4A phosphorylase 1/2 N-terminal" evidence="2">
    <location>
        <begin position="81"/>
        <end position="165"/>
    </location>
</feature>
<dbReference type="Pfam" id="PF09830">
    <property type="entry name" value="ATP_transf"/>
    <property type="match status" value="1"/>
</dbReference>
<evidence type="ECO:0000259" key="1">
    <source>
        <dbReference type="Pfam" id="PF09830"/>
    </source>
</evidence>
<dbReference type="PANTHER" id="PTHR38420:SF1">
    <property type="entry name" value="PUTATIVE (AFU_ORTHOLOGUE AFUA_5G14690)-RELATED"/>
    <property type="match status" value="1"/>
</dbReference>
<organism evidence="3 4">
    <name type="scientific">Paraphaeosphaeria sporulosa</name>
    <dbReference type="NCBI Taxonomy" id="1460663"/>
    <lineage>
        <taxon>Eukaryota</taxon>
        <taxon>Fungi</taxon>
        <taxon>Dikarya</taxon>
        <taxon>Ascomycota</taxon>
        <taxon>Pezizomycotina</taxon>
        <taxon>Dothideomycetes</taxon>
        <taxon>Pleosporomycetidae</taxon>
        <taxon>Pleosporales</taxon>
        <taxon>Massarineae</taxon>
        <taxon>Didymosphaeriaceae</taxon>
        <taxon>Paraphaeosphaeria</taxon>
    </lineage>
</organism>
<dbReference type="RefSeq" id="XP_018029792.1">
    <property type="nucleotide sequence ID" value="XM_018182281.1"/>
</dbReference>
<dbReference type="InterPro" id="IPR009163">
    <property type="entry name" value="Ap4A_phos1/2"/>
</dbReference>
<dbReference type="GO" id="GO:0003877">
    <property type="term" value="F:ATP:ADP adenylyltransferase activity"/>
    <property type="evidence" value="ECO:0007669"/>
    <property type="project" value="InterPro"/>
</dbReference>
<dbReference type="InterPro" id="IPR019200">
    <property type="entry name" value="ATP_adenylylTrfase_C"/>
</dbReference>
<evidence type="ECO:0000313" key="3">
    <source>
        <dbReference type="EMBL" id="OAF99426.1"/>
    </source>
</evidence>
<dbReference type="PANTHER" id="PTHR38420">
    <property type="entry name" value="AP-4-A PHOSPHORYLASE II"/>
    <property type="match status" value="1"/>
</dbReference>
<sequence length="294" mass="32104">MTRPTTIPPKEAILSTFDSLVAAGTISFGPYRTIKYDAGGYPLEFRVCPAFSRKPHTIGAKLDPIYTNLQQWGPGSDLFLSDPRMKLAQLNGTHDLAFNMFCTDRPQFLILTLDSYARQSELLDAADFQAALDMLHIPGVGSELYVIFNGGEEAGCSRVHKHLQGLRGPPPAFSNFVQEGLRASVPFQFFAHQFSSGFASVRGEQMASVYAGLISKAKDALGLPESASVVPHGMFMWKDWLVVIPRRKSGIEDTRASAATAGMLGSVWLSEEGPVEDWVRLGLREVLEGLGVPP</sequence>
<feature type="domain" description="ATP adenylyltransferase C-terminal" evidence="1">
    <location>
        <begin position="184"/>
        <end position="293"/>
    </location>
</feature>
<dbReference type="GO" id="GO:0005524">
    <property type="term" value="F:ATP binding"/>
    <property type="evidence" value="ECO:0007669"/>
    <property type="project" value="InterPro"/>
</dbReference>
<evidence type="ECO:0000259" key="2">
    <source>
        <dbReference type="Pfam" id="PF19327"/>
    </source>
</evidence>
<evidence type="ECO:0000313" key="4">
    <source>
        <dbReference type="Proteomes" id="UP000077069"/>
    </source>
</evidence>
<dbReference type="EMBL" id="KV441562">
    <property type="protein sequence ID" value="OAF99426.1"/>
    <property type="molecule type" value="Genomic_DNA"/>
</dbReference>